<dbReference type="Pfam" id="PF07238">
    <property type="entry name" value="PilZ"/>
    <property type="match status" value="1"/>
</dbReference>
<dbReference type="OrthoDB" id="9842533at2"/>
<sequence length="346" mass="37512">MDAGAWREHLLALLGDAGLDGPACAALATHLAGGQAEPGPATLFATLAAADIPAAGLLRTLVAAQELELERRLPELEALDPARRCDELRLLVARHGALQTQWVVACDRHHAAVLAAQRAELDHVRDELLREQTLGDWQRRGQLDLLNYFHELQVPASARVLELSPGYVTIARSPRVLTTLAAGERGRTVYALTRDPTRVLLLERHGIRDDIVVLRIGGVHPHPQGARRRLRVSADAEAHVTLQLPDGGASGARVTDCSVGGMGIEVPGRLVLPAGAHLRAQGRIGRPPRQVDLDLRVLVRWVAEEGGRTRLGLELLPGPGQQEALDRLVRDYEQEAIRALNLLADD</sequence>
<dbReference type="RefSeq" id="WP_132543508.1">
    <property type="nucleotide sequence ID" value="NZ_SLWY01000014.1"/>
</dbReference>
<gene>
    <name evidence="2" type="ORF">EV699_11463</name>
</gene>
<dbReference type="Gene3D" id="2.40.10.220">
    <property type="entry name" value="predicted glycosyltransferase like domains"/>
    <property type="match status" value="1"/>
</dbReference>
<keyword evidence="3" id="KW-1185">Reference proteome</keyword>
<dbReference type="AlphaFoldDB" id="A0A4R2L8A7"/>
<feature type="domain" description="PilZ" evidence="1">
    <location>
        <begin position="228"/>
        <end position="329"/>
    </location>
</feature>
<dbReference type="EMBL" id="SLWY01000014">
    <property type="protein sequence ID" value="TCO80419.1"/>
    <property type="molecule type" value="Genomic_DNA"/>
</dbReference>
<dbReference type="Proteomes" id="UP000295765">
    <property type="component" value="Unassembled WGS sequence"/>
</dbReference>
<accession>A0A4R2L8A7</accession>
<dbReference type="GO" id="GO:0035438">
    <property type="term" value="F:cyclic-di-GMP binding"/>
    <property type="evidence" value="ECO:0007669"/>
    <property type="project" value="InterPro"/>
</dbReference>
<dbReference type="SUPFAM" id="SSF141371">
    <property type="entry name" value="PilZ domain-like"/>
    <property type="match status" value="1"/>
</dbReference>
<evidence type="ECO:0000259" key="1">
    <source>
        <dbReference type="Pfam" id="PF07238"/>
    </source>
</evidence>
<evidence type="ECO:0000313" key="3">
    <source>
        <dbReference type="Proteomes" id="UP000295765"/>
    </source>
</evidence>
<dbReference type="InterPro" id="IPR009875">
    <property type="entry name" value="PilZ_domain"/>
</dbReference>
<reference evidence="2 3" key="1">
    <citation type="submission" date="2019-03" db="EMBL/GenBank/DDBJ databases">
        <title>Genomic Encyclopedia of Type Strains, Phase IV (KMG-IV): sequencing the most valuable type-strain genomes for metagenomic binning, comparative biology and taxonomic classification.</title>
        <authorList>
            <person name="Goeker M."/>
        </authorList>
    </citation>
    <scope>NUCLEOTIDE SEQUENCE [LARGE SCALE GENOMIC DNA]</scope>
    <source>
        <strain evidence="2 3">DSM 25287</strain>
    </source>
</reference>
<organism evidence="2 3">
    <name type="scientific">Plasticicumulans lactativorans</name>
    <dbReference type="NCBI Taxonomy" id="1133106"/>
    <lineage>
        <taxon>Bacteria</taxon>
        <taxon>Pseudomonadati</taxon>
        <taxon>Pseudomonadota</taxon>
        <taxon>Gammaproteobacteria</taxon>
        <taxon>Candidatus Competibacteraceae</taxon>
        <taxon>Plasticicumulans</taxon>
    </lineage>
</organism>
<proteinExistence type="predicted"/>
<evidence type="ECO:0000313" key="2">
    <source>
        <dbReference type="EMBL" id="TCO80419.1"/>
    </source>
</evidence>
<name>A0A4R2L8A7_9GAMM</name>
<comment type="caution">
    <text evidence="2">The sequence shown here is derived from an EMBL/GenBank/DDBJ whole genome shotgun (WGS) entry which is preliminary data.</text>
</comment>
<protein>
    <submittedName>
        <fullName evidence="2">PilZ domain-containing protein</fullName>
    </submittedName>
</protein>